<dbReference type="SUPFAM" id="SSF55729">
    <property type="entry name" value="Acyl-CoA N-acyltransferases (Nat)"/>
    <property type="match status" value="1"/>
</dbReference>
<dbReference type="InterPro" id="IPR016181">
    <property type="entry name" value="Acyl_CoA_acyltransferase"/>
</dbReference>
<comment type="caution">
    <text evidence="3">The sequence shown here is derived from an EMBL/GenBank/DDBJ whole genome shotgun (WGS) entry which is preliminary data.</text>
</comment>
<dbReference type="GO" id="GO:0008080">
    <property type="term" value="F:N-acetyltransferase activity"/>
    <property type="evidence" value="ECO:0007669"/>
    <property type="project" value="InterPro"/>
</dbReference>
<gene>
    <name evidence="3" type="ORF">DET52_109205</name>
</gene>
<dbReference type="InterPro" id="IPR050769">
    <property type="entry name" value="NAT_camello-type"/>
</dbReference>
<evidence type="ECO:0000259" key="2">
    <source>
        <dbReference type="PROSITE" id="PS51186"/>
    </source>
</evidence>
<dbReference type="RefSeq" id="WP_133466380.1">
    <property type="nucleotide sequence ID" value="NZ_SNWI01000009.1"/>
</dbReference>
<dbReference type="PANTHER" id="PTHR13947">
    <property type="entry name" value="GNAT FAMILY N-ACETYLTRANSFERASE"/>
    <property type="match status" value="1"/>
</dbReference>
<dbReference type="PROSITE" id="PS51186">
    <property type="entry name" value="GNAT"/>
    <property type="match status" value="1"/>
</dbReference>
<sequence>MVNIREVKESDNPVLSQLIKRVFEEYDAPRDGTVYSDPTTDQLCDLFREERSILWVAELDEKIVGCCGIYPTPGLPADCAELVKFYLSLEARGQGIGKSLMEINIRSAIDFGYSQLYIESLPEFDQAVRMYEKLGFSLLQKPLGDSGHTSCSVWMIKELA</sequence>
<evidence type="ECO:0000313" key="3">
    <source>
        <dbReference type="EMBL" id="TDN97802.1"/>
    </source>
</evidence>
<accession>A0A4R6GR19</accession>
<dbReference type="PANTHER" id="PTHR13947:SF37">
    <property type="entry name" value="LD18367P"/>
    <property type="match status" value="1"/>
</dbReference>
<organism evidence="3 4">
    <name type="scientific">Sunxiuqinia elliptica</name>
    <dbReference type="NCBI Taxonomy" id="655355"/>
    <lineage>
        <taxon>Bacteria</taxon>
        <taxon>Pseudomonadati</taxon>
        <taxon>Bacteroidota</taxon>
        <taxon>Bacteroidia</taxon>
        <taxon>Marinilabiliales</taxon>
        <taxon>Prolixibacteraceae</taxon>
        <taxon>Sunxiuqinia</taxon>
    </lineage>
</organism>
<evidence type="ECO:0000256" key="1">
    <source>
        <dbReference type="ARBA" id="ARBA00022679"/>
    </source>
</evidence>
<keyword evidence="1 3" id="KW-0808">Transferase</keyword>
<dbReference type="CDD" id="cd04301">
    <property type="entry name" value="NAT_SF"/>
    <property type="match status" value="1"/>
</dbReference>
<reference evidence="3 4" key="1">
    <citation type="submission" date="2019-03" db="EMBL/GenBank/DDBJ databases">
        <title>Freshwater and sediment microbial communities from various areas in North America, analyzing microbe dynamics in response to fracking.</title>
        <authorList>
            <person name="Lamendella R."/>
        </authorList>
    </citation>
    <scope>NUCLEOTIDE SEQUENCE [LARGE SCALE GENOMIC DNA]</scope>
    <source>
        <strain evidence="3 4">114D</strain>
    </source>
</reference>
<dbReference type="OrthoDB" id="5419426at2"/>
<dbReference type="Gene3D" id="3.40.630.30">
    <property type="match status" value="1"/>
</dbReference>
<dbReference type="EMBL" id="SNWI01000009">
    <property type="protein sequence ID" value="TDN97802.1"/>
    <property type="molecule type" value="Genomic_DNA"/>
</dbReference>
<proteinExistence type="predicted"/>
<protein>
    <submittedName>
        <fullName evidence="3">Putative acetyltransferase</fullName>
    </submittedName>
</protein>
<dbReference type="InterPro" id="IPR000182">
    <property type="entry name" value="GNAT_dom"/>
</dbReference>
<name>A0A4R6GR19_9BACT</name>
<dbReference type="Proteomes" id="UP000294848">
    <property type="component" value="Unassembled WGS sequence"/>
</dbReference>
<evidence type="ECO:0000313" key="4">
    <source>
        <dbReference type="Proteomes" id="UP000294848"/>
    </source>
</evidence>
<feature type="domain" description="N-acetyltransferase" evidence="2">
    <location>
        <begin position="2"/>
        <end position="160"/>
    </location>
</feature>
<dbReference type="AlphaFoldDB" id="A0A4R6GR19"/>
<dbReference type="Pfam" id="PF00583">
    <property type="entry name" value="Acetyltransf_1"/>
    <property type="match status" value="1"/>
</dbReference>